<evidence type="ECO:0000313" key="1">
    <source>
        <dbReference type="Proteomes" id="UP000050741"/>
    </source>
</evidence>
<reference evidence="1" key="2">
    <citation type="submission" date="2014-05" db="EMBL/GenBank/DDBJ databases">
        <title>The genome and life-stage specific transcriptomes of Globodera pallida elucidate key aspects of plant parasitism by a cyst nematode.</title>
        <authorList>
            <person name="Cotton J.A."/>
            <person name="Lilley C.J."/>
            <person name="Jones L.M."/>
            <person name="Kikuchi T."/>
            <person name="Reid A.J."/>
            <person name="Thorpe P."/>
            <person name="Tsai I.J."/>
            <person name="Beasley H."/>
            <person name="Blok V."/>
            <person name="Cock P.J.A."/>
            <person name="Van den Akker S.E."/>
            <person name="Holroyd N."/>
            <person name="Hunt M."/>
            <person name="Mantelin S."/>
            <person name="Naghra H."/>
            <person name="Pain A."/>
            <person name="Palomares-Rius J.E."/>
            <person name="Zarowiecki M."/>
            <person name="Berriman M."/>
            <person name="Jones J.T."/>
            <person name="Urwin P.E."/>
        </authorList>
    </citation>
    <scope>NUCLEOTIDE SEQUENCE [LARGE SCALE GENOMIC DNA]</scope>
    <source>
        <strain evidence="1">Lindley</strain>
    </source>
</reference>
<dbReference type="AlphaFoldDB" id="A0A183BZR7"/>
<organism evidence="1 2">
    <name type="scientific">Globodera pallida</name>
    <name type="common">Potato cyst nematode worm</name>
    <name type="synonym">Heterodera pallida</name>
    <dbReference type="NCBI Taxonomy" id="36090"/>
    <lineage>
        <taxon>Eukaryota</taxon>
        <taxon>Metazoa</taxon>
        <taxon>Ecdysozoa</taxon>
        <taxon>Nematoda</taxon>
        <taxon>Chromadorea</taxon>
        <taxon>Rhabditida</taxon>
        <taxon>Tylenchina</taxon>
        <taxon>Tylenchomorpha</taxon>
        <taxon>Tylenchoidea</taxon>
        <taxon>Heteroderidae</taxon>
        <taxon>Heteroderinae</taxon>
        <taxon>Globodera</taxon>
    </lineage>
</organism>
<keyword evidence="1" id="KW-1185">Reference proteome</keyword>
<dbReference type="Proteomes" id="UP000050741">
    <property type="component" value="Unassembled WGS sequence"/>
</dbReference>
<name>A0A183BZR7_GLOPA</name>
<evidence type="ECO:0000313" key="2">
    <source>
        <dbReference type="WBParaSite" id="GPLIN_000610800"/>
    </source>
</evidence>
<sequence length="105" mass="12522">MEGLKKEFVNSTDPVNFIIRALHGEVYFVPFELNNNLTGERLVLRRFGKDDWLLARCPTERDEEKWAEWEQAAVEWEWRRQGNRISIDFNDSAIGVGQRKRKLRE</sequence>
<protein>
    <submittedName>
        <fullName evidence="2">PH domain-containing protein</fullName>
    </submittedName>
</protein>
<reference evidence="1" key="1">
    <citation type="submission" date="2013-12" db="EMBL/GenBank/DDBJ databases">
        <authorList>
            <person name="Aslett M."/>
        </authorList>
    </citation>
    <scope>NUCLEOTIDE SEQUENCE [LARGE SCALE GENOMIC DNA]</scope>
    <source>
        <strain evidence="1">Lindley</strain>
    </source>
</reference>
<accession>A0A183BZR7</accession>
<reference evidence="2" key="3">
    <citation type="submission" date="2016-06" db="UniProtKB">
        <authorList>
            <consortium name="WormBaseParasite"/>
        </authorList>
    </citation>
    <scope>IDENTIFICATION</scope>
</reference>
<dbReference type="WBParaSite" id="GPLIN_000610800">
    <property type="protein sequence ID" value="GPLIN_000610800"/>
    <property type="gene ID" value="GPLIN_000610800"/>
</dbReference>
<proteinExistence type="predicted"/>